<evidence type="ECO:0000313" key="4">
    <source>
        <dbReference type="EMBL" id="RZT89733.1"/>
    </source>
</evidence>
<dbReference type="Gene3D" id="2.40.30.170">
    <property type="match status" value="1"/>
</dbReference>
<dbReference type="PROSITE" id="PS51257">
    <property type="entry name" value="PROKAR_LIPOPROTEIN"/>
    <property type="match status" value="1"/>
</dbReference>
<dbReference type="Proteomes" id="UP000292136">
    <property type="component" value="Unassembled WGS sequence"/>
</dbReference>
<dbReference type="RefSeq" id="WP_130458414.1">
    <property type="nucleotide sequence ID" value="NZ_SHKM01000001.1"/>
</dbReference>
<keyword evidence="5" id="KW-1185">Reference proteome</keyword>
<dbReference type="PANTHER" id="PTHR32347:SF23">
    <property type="entry name" value="BLL5650 PROTEIN"/>
    <property type="match status" value="1"/>
</dbReference>
<evidence type="ECO:0000256" key="1">
    <source>
        <dbReference type="ARBA" id="ARBA00004196"/>
    </source>
</evidence>
<dbReference type="InterPro" id="IPR050465">
    <property type="entry name" value="UPF0194_transport"/>
</dbReference>
<comment type="caution">
    <text evidence="4">The sequence shown here is derived from an EMBL/GenBank/DDBJ whole genome shotgun (WGS) entry which is preliminary data.</text>
</comment>
<dbReference type="Gene3D" id="1.10.287.470">
    <property type="entry name" value="Helix hairpin bin"/>
    <property type="match status" value="1"/>
</dbReference>
<dbReference type="EMBL" id="SHKM01000001">
    <property type="protein sequence ID" value="RZT89733.1"/>
    <property type="molecule type" value="Genomic_DNA"/>
</dbReference>
<feature type="signal peptide" evidence="3">
    <location>
        <begin position="1"/>
        <end position="18"/>
    </location>
</feature>
<evidence type="ECO:0000256" key="3">
    <source>
        <dbReference type="SAM" id="SignalP"/>
    </source>
</evidence>
<evidence type="ECO:0000256" key="2">
    <source>
        <dbReference type="ARBA" id="ARBA00023054"/>
    </source>
</evidence>
<keyword evidence="2" id="KW-0175">Coiled coil</keyword>
<keyword evidence="3" id="KW-0732">Signal</keyword>
<proteinExistence type="predicted"/>
<name>A0ABY0IQ90_9RHOO</name>
<dbReference type="PANTHER" id="PTHR32347">
    <property type="entry name" value="EFFLUX SYSTEM COMPONENT YKNX-RELATED"/>
    <property type="match status" value="1"/>
</dbReference>
<accession>A0ABY0IQ90</accession>
<dbReference type="Gene3D" id="2.40.50.100">
    <property type="match status" value="1"/>
</dbReference>
<protein>
    <submittedName>
        <fullName evidence="4">HlyD family secretion protein</fullName>
    </submittedName>
</protein>
<organism evidence="4 5">
    <name type="scientific">Azospira oryzae</name>
    <dbReference type="NCBI Taxonomy" id="146939"/>
    <lineage>
        <taxon>Bacteria</taxon>
        <taxon>Pseudomonadati</taxon>
        <taxon>Pseudomonadota</taxon>
        <taxon>Betaproteobacteria</taxon>
        <taxon>Rhodocyclales</taxon>
        <taxon>Rhodocyclaceae</taxon>
        <taxon>Azospira</taxon>
    </lineage>
</organism>
<comment type="subcellular location">
    <subcellularLocation>
        <location evidence="1">Cell envelope</location>
    </subcellularLocation>
</comment>
<reference evidence="4 5" key="1">
    <citation type="submission" date="2019-02" db="EMBL/GenBank/DDBJ databases">
        <title>Genomic Encyclopedia of Type Strains, Phase IV (KMG-IV): sequencing the most valuable type-strain genomes for metagenomic binning, comparative biology and taxonomic classification.</title>
        <authorList>
            <person name="Goeker M."/>
        </authorList>
    </citation>
    <scope>NUCLEOTIDE SEQUENCE [LARGE SCALE GENOMIC DNA]</scope>
    <source>
        <strain evidence="4 5">DSM 21223</strain>
    </source>
</reference>
<feature type="chain" id="PRO_5045934855" evidence="3">
    <location>
        <begin position="19"/>
        <end position="321"/>
    </location>
</feature>
<gene>
    <name evidence="4" type="ORF">EV678_0527</name>
</gene>
<sequence>MKTATLPLLLAAALPLLAACGRDAAPVYPGYVEGEYLYLAAPQAGYLKSLETPRGSRVSEGQALFAVAADPDAQALAEAEARIAAAREKAENLKEPRRAPEIAGLEANLRAAEAGRRLARTRLDQQQALARQNFVAQAKLDEAQSAFDQALAQEEAARQQLATYRSTLGRQAEVKGAEADLQAAAALAAQKRWVVERKAVSAPAAGEVTETYYRPGEWVPAGAAVASLLPDNRRKLRFYVPETALAGLKPGQAVEAACDGCAQPIRASIDFIAPQAEYTPPVIYSRGSREKLVFRIEAAPAPEQAASLRPGLPVDVRLLER</sequence>
<evidence type="ECO:0000313" key="5">
    <source>
        <dbReference type="Proteomes" id="UP000292136"/>
    </source>
</evidence>